<comment type="caution">
    <text evidence="1">The sequence shown here is derived from an EMBL/GenBank/DDBJ whole genome shotgun (WGS) entry which is preliminary data.</text>
</comment>
<gene>
    <name evidence="1" type="ORF">A2427_03230</name>
</gene>
<dbReference type="AlphaFoldDB" id="A0A1G2ERU8"/>
<reference evidence="1 2" key="1">
    <citation type="journal article" date="2016" name="Nat. Commun.">
        <title>Thousands of microbial genomes shed light on interconnected biogeochemical processes in an aquifer system.</title>
        <authorList>
            <person name="Anantharaman K."/>
            <person name="Brown C.T."/>
            <person name="Hug L.A."/>
            <person name="Sharon I."/>
            <person name="Castelle C.J."/>
            <person name="Probst A.J."/>
            <person name="Thomas B.C."/>
            <person name="Singh A."/>
            <person name="Wilkins M.J."/>
            <person name="Karaoz U."/>
            <person name="Brodie E.L."/>
            <person name="Williams K.H."/>
            <person name="Hubbard S.S."/>
            <person name="Banfield J.F."/>
        </authorList>
    </citation>
    <scope>NUCLEOTIDE SEQUENCE [LARGE SCALE GENOMIC DNA]</scope>
</reference>
<proteinExistence type="predicted"/>
<evidence type="ECO:0000313" key="1">
    <source>
        <dbReference type="EMBL" id="OGZ27998.1"/>
    </source>
</evidence>
<dbReference type="EMBL" id="MHMN01000033">
    <property type="protein sequence ID" value="OGZ27998.1"/>
    <property type="molecule type" value="Genomic_DNA"/>
</dbReference>
<evidence type="ECO:0000313" key="2">
    <source>
        <dbReference type="Proteomes" id="UP000176326"/>
    </source>
</evidence>
<accession>A0A1G2ERU8</accession>
<name>A0A1G2ERU8_9BACT</name>
<organism evidence="1 2">
    <name type="scientific">Candidatus Nealsonbacteria bacterium RIFOXYC1_FULL_40_7</name>
    <dbReference type="NCBI Taxonomy" id="1801678"/>
    <lineage>
        <taxon>Bacteria</taxon>
        <taxon>Candidatus Nealsoniibacteriota</taxon>
    </lineage>
</organism>
<sequence>MAPVIKNVIAPIQAWLMSQGQCVGCGMPLRKGKKSPFKKGYEKVTCKCGRIFIHDIKKNTYRRALLEEV</sequence>
<protein>
    <submittedName>
        <fullName evidence="1">Uncharacterized protein</fullName>
    </submittedName>
</protein>
<dbReference type="Proteomes" id="UP000176326">
    <property type="component" value="Unassembled WGS sequence"/>
</dbReference>